<proteinExistence type="predicted"/>
<dbReference type="EMBL" id="MNAD01001670">
    <property type="protein sequence ID" value="OJT02469.1"/>
    <property type="molecule type" value="Genomic_DNA"/>
</dbReference>
<protein>
    <submittedName>
        <fullName evidence="2">Uncharacterized protein</fullName>
    </submittedName>
</protein>
<feature type="region of interest" description="Disordered" evidence="1">
    <location>
        <begin position="456"/>
        <end position="480"/>
    </location>
</feature>
<evidence type="ECO:0000313" key="3">
    <source>
        <dbReference type="Proteomes" id="UP000184267"/>
    </source>
</evidence>
<dbReference type="Proteomes" id="UP000184267">
    <property type="component" value="Unassembled WGS sequence"/>
</dbReference>
<evidence type="ECO:0000313" key="2">
    <source>
        <dbReference type="EMBL" id="OJT02469.1"/>
    </source>
</evidence>
<comment type="caution">
    <text evidence="2">The sequence shown here is derived from an EMBL/GenBank/DDBJ whole genome shotgun (WGS) entry which is preliminary data.</text>
</comment>
<keyword evidence="3" id="KW-1185">Reference proteome</keyword>
<accession>A0A1M2V4B9</accession>
<organism evidence="2 3">
    <name type="scientific">Trametes pubescens</name>
    <name type="common">White-rot fungus</name>
    <dbReference type="NCBI Taxonomy" id="154538"/>
    <lineage>
        <taxon>Eukaryota</taxon>
        <taxon>Fungi</taxon>
        <taxon>Dikarya</taxon>
        <taxon>Basidiomycota</taxon>
        <taxon>Agaricomycotina</taxon>
        <taxon>Agaricomycetes</taxon>
        <taxon>Polyporales</taxon>
        <taxon>Polyporaceae</taxon>
        <taxon>Trametes</taxon>
    </lineage>
</organism>
<reference evidence="2 3" key="1">
    <citation type="submission" date="2016-10" db="EMBL/GenBank/DDBJ databases">
        <title>Genome sequence of the basidiomycete white-rot fungus Trametes pubescens.</title>
        <authorList>
            <person name="Makela M.R."/>
            <person name="Granchi Z."/>
            <person name="Peng M."/>
            <person name="De Vries R.P."/>
            <person name="Grigoriev I."/>
            <person name="Riley R."/>
            <person name="Hilden K."/>
        </authorList>
    </citation>
    <scope>NUCLEOTIDE SEQUENCE [LARGE SCALE GENOMIC DNA]</scope>
    <source>
        <strain evidence="2 3">FBCC735</strain>
    </source>
</reference>
<evidence type="ECO:0000256" key="1">
    <source>
        <dbReference type="SAM" id="MobiDB-lite"/>
    </source>
</evidence>
<dbReference type="OrthoDB" id="2745177at2759"/>
<dbReference type="AlphaFoldDB" id="A0A1M2V4B9"/>
<name>A0A1M2V4B9_TRAPU</name>
<sequence>MSTGKVGGHALVYAYAYITLTRNDRTMWYPDVYQKACETAGNDAFFVFFSPYYLPKYCTFHNPSERDTQRRNEKHNRILKEDVDRFIEHVVEQIRGPPKDWTDRILCAIFEDIEKKQQDRLTYAHAISAWFEHQEDGRQAQLEDDRKRRFETIISRLREAGWAREIDFLNEAGLDAMSKLPVVRQSSKLTEGAWQKVLTTLDKFLNDTRAKRIERELRDTLRTRFGLVEDALRAHYVTLPRRAYMDCRPQYIDLAFMPECRALLDVPVTETVTAEQVAAVVPALATCWHTEWKTRFADYIRPYLGDIAPEADPLELAIALFDTGCQAPLTSMQYPDLLVHKCYDTPCGRSIRRDREVFEQDDAYTRTAKTLKLSANQWQEFEDKAGYLTVYGATPFGISLAPPSDTTPYARQLRRVNAMRRVVAALGLDPARATFDDLDRCGVWLRCATCEAKDGTGARQPWQWEGAVSGSPPARPPNRR</sequence>
<gene>
    <name evidence="2" type="ORF">TRAPUB_7036</name>
</gene>